<accession>A0ABP8YMQ3</accession>
<dbReference type="GO" id="GO:0008237">
    <property type="term" value="F:metallopeptidase activity"/>
    <property type="evidence" value="ECO:0007669"/>
    <property type="project" value="UniProtKB-KW"/>
</dbReference>
<proteinExistence type="predicted"/>
<dbReference type="PANTHER" id="PTHR36844">
    <property type="entry name" value="PROTEASE PRSW"/>
    <property type="match status" value="1"/>
</dbReference>
<gene>
    <name evidence="3" type="ORF">GCM10025782_34270</name>
</gene>
<feature type="transmembrane region" description="Helical" evidence="2">
    <location>
        <begin position="73"/>
        <end position="95"/>
    </location>
</feature>
<dbReference type="InterPro" id="IPR026898">
    <property type="entry name" value="PrsW"/>
</dbReference>
<feature type="transmembrane region" description="Helical" evidence="2">
    <location>
        <begin position="227"/>
        <end position="246"/>
    </location>
</feature>
<organism evidence="3 4">
    <name type="scientific">Pedococcus ginsenosidimutans</name>
    <dbReference type="NCBI Taxonomy" id="490570"/>
    <lineage>
        <taxon>Bacteria</taxon>
        <taxon>Bacillati</taxon>
        <taxon>Actinomycetota</taxon>
        <taxon>Actinomycetes</taxon>
        <taxon>Micrococcales</taxon>
        <taxon>Intrasporangiaceae</taxon>
        <taxon>Pedococcus</taxon>
    </lineage>
</organism>
<keyword evidence="2" id="KW-1133">Transmembrane helix</keyword>
<dbReference type="PANTHER" id="PTHR36844:SF1">
    <property type="entry name" value="PROTEASE PRSW"/>
    <property type="match status" value="1"/>
</dbReference>
<keyword evidence="4" id="KW-1185">Reference proteome</keyword>
<dbReference type="EMBL" id="BAABLO010000013">
    <property type="protein sequence ID" value="GAA4732262.1"/>
    <property type="molecule type" value="Genomic_DNA"/>
</dbReference>
<evidence type="ECO:0000313" key="4">
    <source>
        <dbReference type="Proteomes" id="UP001500556"/>
    </source>
</evidence>
<keyword evidence="3" id="KW-0482">Metalloprotease</keyword>
<evidence type="ECO:0000256" key="1">
    <source>
        <dbReference type="SAM" id="MobiDB-lite"/>
    </source>
</evidence>
<comment type="caution">
    <text evidence="3">The sequence shown here is derived from an EMBL/GenBank/DDBJ whole genome shotgun (WGS) entry which is preliminary data.</text>
</comment>
<dbReference type="Pfam" id="PF13367">
    <property type="entry name" value="PrsW-protease"/>
    <property type="match status" value="1"/>
</dbReference>
<reference evidence="4" key="1">
    <citation type="journal article" date="2019" name="Int. J. Syst. Evol. Microbiol.">
        <title>The Global Catalogue of Microorganisms (GCM) 10K type strain sequencing project: providing services to taxonomists for standard genome sequencing and annotation.</title>
        <authorList>
            <consortium name="The Broad Institute Genomics Platform"/>
            <consortium name="The Broad Institute Genome Sequencing Center for Infectious Disease"/>
            <person name="Wu L."/>
            <person name="Ma J."/>
        </authorList>
    </citation>
    <scope>NUCLEOTIDE SEQUENCE [LARGE SCALE GENOMIC DNA]</scope>
    <source>
        <strain evidence="4">JCM 18961</strain>
    </source>
</reference>
<feature type="transmembrane region" description="Helical" evidence="2">
    <location>
        <begin position="279"/>
        <end position="303"/>
    </location>
</feature>
<feature type="transmembrane region" description="Helical" evidence="2">
    <location>
        <begin position="46"/>
        <end position="67"/>
    </location>
</feature>
<sequence length="404" mass="42865">MTWGQEPRYGAGPLAGGPGQGDVAVGTTPGGPGTGRGTGRRALRRWLFAAFVVIGFALAALVLAAYYGATLGVVTSLLAVLLAAIPLGIVIPTFLWLDRFEAEPKRYLLVAFAWGALVAALVAGVFNTGANIAFQAATGGSQTAMLATAVFSAPLVEEACKGLLVLLIWWFRRREFDGIIDGMVYGGIVAAGFAFTENIQYLGMAYADGGDQALTGTFIARCVFTPFAHPMFTVLTGIGIGIAATTRSTALKVLAPVAGYLLAALSHAIWNLAAVTGGAGLVTVYLLVEVPIFLAFVALVVWARRREGRLIGRYLSVYADAGWLSPSEVQMLSTMRGRRAARMWARSAGRRSLASMRSFQDTASELALLRARMHHSAADSQALQDERDMLAALTARRQELLGAY</sequence>
<feature type="transmembrane region" description="Helical" evidence="2">
    <location>
        <begin position="253"/>
        <end position="273"/>
    </location>
</feature>
<feature type="compositionally biased region" description="Gly residues" evidence="1">
    <location>
        <begin position="28"/>
        <end position="37"/>
    </location>
</feature>
<dbReference type="Proteomes" id="UP001500556">
    <property type="component" value="Unassembled WGS sequence"/>
</dbReference>
<keyword evidence="3" id="KW-0378">Hydrolase</keyword>
<protein>
    <submittedName>
        <fullName evidence="3">PrsW family intramembrane metalloprotease</fullName>
    </submittedName>
</protein>
<name>A0ABP8YMQ3_9MICO</name>
<evidence type="ECO:0000313" key="3">
    <source>
        <dbReference type="EMBL" id="GAA4732262.1"/>
    </source>
</evidence>
<keyword evidence="2" id="KW-0812">Transmembrane</keyword>
<dbReference type="RefSeq" id="WP_345505082.1">
    <property type="nucleotide sequence ID" value="NZ_BAABLO010000013.1"/>
</dbReference>
<keyword evidence="2" id="KW-0472">Membrane</keyword>
<evidence type="ECO:0000256" key="2">
    <source>
        <dbReference type="SAM" id="Phobius"/>
    </source>
</evidence>
<keyword evidence="3" id="KW-0645">Protease</keyword>
<feature type="transmembrane region" description="Helical" evidence="2">
    <location>
        <begin position="146"/>
        <end position="171"/>
    </location>
</feature>
<feature type="transmembrane region" description="Helical" evidence="2">
    <location>
        <begin position="183"/>
        <end position="207"/>
    </location>
</feature>
<feature type="region of interest" description="Disordered" evidence="1">
    <location>
        <begin position="12"/>
        <end position="37"/>
    </location>
</feature>
<feature type="transmembrane region" description="Helical" evidence="2">
    <location>
        <begin position="107"/>
        <end position="126"/>
    </location>
</feature>